<dbReference type="AlphaFoldDB" id="A0A7V2ZM04"/>
<feature type="transmembrane region" description="Helical" evidence="8">
    <location>
        <begin position="258"/>
        <end position="277"/>
    </location>
</feature>
<dbReference type="EMBL" id="DSUJ01000011">
    <property type="protein sequence ID" value="HFI92385.1"/>
    <property type="molecule type" value="Genomic_DNA"/>
</dbReference>
<sequence>MLDNILFTANIVAPVFLIIALGYISKKMKIINENFVDVTSKFVFSVSLPTLVFMQISEMDLSKTINFPQIIFIYTGTIVTFILIWLISIPFIKDGKDRSVFIQGAFRSNFAIVGFAIISNLFGQSALGKAAIILAFILPLYNILAVIVLTVPLRHTNQLSFYPIIKEILLNPLIVAVIIGIPFSYFTIELPDIVLTTGSYLSDLALPLALIGIGGSLNIEQIRKASTLAFTSSIIKLVVIPLIMTIIAYLTGYRGTDLGIMFILFACPTAIVSFIMAEAMGANSKLAGNIILISTLGSVFTIALGILILKTTGLL</sequence>
<feature type="transmembrane region" description="Helical" evidence="8">
    <location>
        <begin position="36"/>
        <end position="57"/>
    </location>
</feature>
<feature type="transmembrane region" description="Helical" evidence="8">
    <location>
        <begin position="69"/>
        <end position="92"/>
    </location>
</feature>
<dbReference type="Pfam" id="PF03547">
    <property type="entry name" value="Mem_trans"/>
    <property type="match status" value="2"/>
</dbReference>
<feature type="transmembrane region" description="Helical" evidence="8">
    <location>
        <begin position="169"/>
        <end position="188"/>
    </location>
</feature>
<evidence type="ECO:0000256" key="1">
    <source>
        <dbReference type="ARBA" id="ARBA00004651"/>
    </source>
</evidence>
<feature type="transmembrane region" description="Helical" evidence="8">
    <location>
        <begin position="6"/>
        <end position="24"/>
    </location>
</feature>
<dbReference type="InterPro" id="IPR038770">
    <property type="entry name" value="Na+/solute_symporter_sf"/>
</dbReference>
<evidence type="ECO:0000256" key="7">
    <source>
        <dbReference type="ARBA" id="ARBA00023136"/>
    </source>
</evidence>
<evidence type="ECO:0000256" key="2">
    <source>
        <dbReference type="ARBA" id="ARBA00010145"/>
    </source>
</evidence>
<feature type="transmembrane region" description="Helical" evidence="8">
    <location>
        <begin position="289"/>
        <end position="309"/>
    </location>
</feature>
<evidence type="ECO:0000256" key="4">
    <source>
        <dbReference type="ARBA" id="ARBA00022475"/>
    </source>
</evidence>
<dbReference type="GO" id="GO:0005886">
    <property type="term" value="C:plasma membrane"/>
    <property type="evidence" value="ECO:0007669"/>
    <property type="project" value="UniProtKB-SubCell"/>
</dbReference>
<evidence type="ECO:0000313" key="9">
    <source>
        <dbReference type="EMBL" id="HFI92385.1"/>
    </source>
</evidence>
<feature type="transmembrane region" description="Helical" evidence="8">
    <location>
        <begin position="200"/>
        <end position="219"/>
    </location>
</feature>
<keyword evidence="3" id="KW-0813">Transport</keyword>
<keyword evidence="7 8" id="KW-0472">Membrane</keyword>
<reference evidence="9" key="1">
    <citation type="journal article" date="2020" name="mSystems">
        <title>Genome- and Community-Level Interaction Insights into Carbon Utilization and Element Cycling Functions of Hydrothermarchaeota in Hydrothermal Sediment.</title>
        <authorList>
            <person name="Zhou Z."/>
            <person name="Liu Y."/>
            <person name="Xu W."/>
            <person name="Pan J."/>
            <person name="Luo Z.H."/>
            <person name="Li M."/>
        </authorList>
    </citation>
    <scope>NUCLEOTIDE SEQUENCE [LARGE SCALE GENOMIC DNA]</scope>
    <source>
        <strain evidence="9">SpSt-479</strain>
    </source>
</reference>
<keyword evidence="6 8" id="KW-1133">Transmembrane helix</keyword>
<comment type="caution">
    <text evidence="9">The sequence shown here is derived from an EMBL/GenBank/DDBJ whole genome shotgun (WGS) entry which is preliminary data.</text>
</comment>
<evidence type="ECO:0000256" key="3">
    <source>
        <dbReference type="ARBA" id="ARBA00022448"/>
    </source>
</evidence>
<feature type="transmembrane region" description="Helical" evidence="8">
    <location>
        <begin position="228"/>
        <end position="252"/>
    </location>
</feature>
<name>A0A7V2ZM04_9BACT</name>
<comment type="subcellular location">
    <subcellularLocation>
        <location evidence="1">Cell membrane</location>
        <topology evidence="1">Multi-pass membrane protein</topology>
    </subcellularLocation>
</comment>
<dbReference type="GO" id="GO:0055085">
    <property type="term" value="P:transmembrane transport"/>
    <property type="evidence" value="ECO:0007669"/>
    <property type="project" value="InterPro"/>
</dbReference>
<evidence type="ECO:0000256" key="5">
    <source>
        <dbReference type="ARBA" id="ARBA00022692"/>
    </source>
</evidence>
<keyword evidence="4" id="KW-1003">Cell membrane</keyword>
<dbReference type="PANTHER" id="PTHR36838">
    <property type="entry name" value="AUXIN EFFLUX CARRIER FAMILY PROTEIN"/>
    <property type="match status" value="1"/>
</dbReference>
<gene>
    <name evidence="9" type="ORF">ENS31_12785</name>
</gene>
<organism evidence="9">
    <name type="scientific">Ignavibacterium album</name>
    <dbReference type="NCBI Taxonomy" id="591197"/>
    <lineage>
        <taxon>Bacteria</taxon>
        <taxon>Pseudomonadati</taxon>
        <taxon>Ignavibacteriota</taxon>
        <taxon>Ignavibacteria</taxon>
        <taxon>Ignavibacteriales</taxon>
        <taxon>Ignavibacteriaceae</taxon>
        <taxon>Ignavibacterium</taxon>
    </lineage>
</organism>
<evidence type="ECO:0000256" key="6">
    <source>
        <dbReference type="ARBA" id="ARBA00022989"/>
    </source>
</evidence>
<protein>
    <submittedName>
        <fullName evidence="9">AEC family transporter</fullName>
    </submittedName>
</protein>
<dbReference type="Gene3D" id="1.20.1530.20">
    <property type="match status" value="1"/>
</dbReference>
<dbReference type="InterPro" id="IPR004776">
    <property type="entry name" value="Mem_transp_PIN-like"/>
</dbReference>
<accession>A0A7V2ZM04</accession>
<keyword evidence="5 8" id="KW-0812">Transmembrane</keyword>
<feature type="transmembrane region" description="Helical" evidence="8">
    <location>
        <begin position="130"/>
        <end position="149"/>
    </location>
</feature>
<proteinExistence type="inferred from homology"/>
<evidence type="ECO:0000256" key="8">
    <source>
        <dbReference type="SAM" id="Phobius"/>
    </source>
</evidence>
<dbReference type="PANTHER" id="PTHR36838:SF4">
    <property type="entry name" value="AUXIN EFFLUX CARRIER FAMILY PROTEIN"/>
    <property type="match status" value="1"/>
</dbReference>
<feature type="transmembrane region" description="Helical" evidence="8">
    <location>
        <begin position="104"/>
        <end position="124"/>
    </location>
</feature>
<comment type="similarity">
    <text evidence="2">Belongs to the auxin efflux carrier (TC 2.A.69) family.</text>
</comment>